<dbReference type="EMBL" id="VOHS01000057">
    <property type="protein sequence ID" value="TWV93310.1"/>
    <property type="molecule type" value="Genomic_DNA"/>
</dbReference>
<dbReference type="AlphaFoldDB" id="A0A5C6LIZ4"/>
<accession>A0A5C6LIZ4</accession>
<protein>
    <submittedName>
        <fullName evidence="1">Uncharacterized protein</fullName>
    </submittedName>
</protein>
<dbReference type="Proteomes" id="UP000318815">
    <property type="component" value="Unassembled WGS sequence"/>
</dbReference>
<comment type="caution">
    <text evidence="1">The sequence shown here is derived from an EMBL/GenBank/DDBJ whole genome shotgun (WGS) entry which is preliminary data.</text>
</comment>
<evidence type="ECO:0000313" key="2">
    <source>
        <dbReference type="Proteomes" id="UP000318815"/>
    </source>
</evidence>
<evidence type="ECO:0000313" key="1">
    <source>
        <dbReference type="EMBL" id="TWV93310.1"/>
    </source>
</evidence>
<sequence>MLRDPSRPETARLLTVPTGGAEVMLANGQPLYGTQTRPVIVDGKAGKISVRMRCHQPIMRLTSTNIDGAGNLWCMNNWKPSAVIDVADNPGEMCGDLSGNS</sequence>
<dbReference type="RefSeq" id="WP_146308009.1">
    <property type="nucleotide sequence ID" value="NZ_VOHS01000057.1"/>
</dbReference>
<dbReference type="OrthoDB" id="222110at2"/>
<reference evidence="1 2" key="1">
    <citation type="submission" date="2019-08" db="EMBL/GenBank/DDBJ databases">
        <title>Whole genome sequencing of chitin degrading bacteria Chitinophaga pinensis YS16.</title>
        <authorList>
            <person name="Singh R.P."/>
            <person name="Manchanda G."/>
            <person name="Maurya I.K."/>
            <person name="Joshi N.K."/>
            <person name="Srivastava A.K."/>
        </authorList>
    </citation>
    <scope>NUCLEOTIDE SEQUENCE [LARGE SCALE GENOMIC DNA]</scope>
    <source>
        <strain evidence="1 2">YS-16</strain>
    </source>
</reference>
<organism evidence="1 2">
    <name type="scientific">Chitinophaga pinensis</name>
    <dbReference type="NCBI Taxonomy" id="79329"/>
    <lineage>
        <taxon>Bacteria</taxon>
        <taxon>Pseudomonadati</taxon>
        <taxon>Bacteroidota</taxon>
        <taxon>Chitinophagia</taxon>
        <taxon>Chitinophagales</taxon>
        <taxon>Chitinophagaceae</taxon>
        <taxon>Chitinophaga</taxon>
    </lineage>
</organism>
<gene>
    <name evidence="1" type="ORF">FEF09_27165</name>
</gene>
<keyword evidence="2" id="KW-1185">Reference proteome</keyword>
<name>A0A5C6LIZ4_9BACT</name>
<proteinExistence type="predicted"/>